<dbReference type="Pfam" id="PF06500">
    <property type="entry name" value="FrsA-like"/>
    <property type="match status" value="1"/>
</dbReference>
<reference evidence="3 4" key="1">
    <citation type="submission" date="2023-07" db="EMBL/GenBank/DDBJ databases">
        <title>Comparative genomics of wheat-associated soil bacteria to identify genetic determinants of phenazine resistance.</title>
        <authorList>
            <person name="Mouncey N."/>
        </authorList>
    </citation>
    <scope>NUCLEOTIDE SEQUENCE [LARGE SCALE GENOMIC DNA]</scope>
    <source>
        <strain evidence="3 4">W4I19-2</strain>
    </source>
</reference>
<keyword evidence="2 3" id="KW-0378">Hydrolase</keyword>
<dbReference type="Proteomes" id="UP001243364">
    <property type="component" value="Unassembled WGS sequence"/>
</dbReference>
<sequence length="382" mass="42359">MTSTAITQNRDALSIIELFPQDEDWSLQTMRLLAQVAVGGADLFECARTAARIGRTTTDGEVWQREWSRTAEEVAAAGEAALERGDITTAQRSLQRSCSYYRHSEFFLASSDPRREQAYRKGTANFQKAAELTDGLIERIQVPFEGTTMDGYFVRPDTSDTPRPTVLFLGGADSWAEELHFLGGSEFPARGINVVLVDTPGRGSSLRFKQLYSRPDYEVPVAAVLDFLEQRPDVDADRIGLAGVSFGGYYAPRAAAFEPRVKAVAAWCGTWSILTDFYEFYPPLQQQLQWLTGSKDDAEARRKLAAFTLDGVAEKLSIPVYVMHGTDDIIMDIAGARRFIDALTTDDVTADIYDGAGSLHCSYDYFSVATARLADWFVQRLG</sequence>
<evidence type="ECO:0000256" key="2">
    <source>
        <dbReference type="ARBA" id="ARBA00022801"/>
    </source>
</evidence>
<protein>
    <submittedName>
        <fullName evidence="3">Dienelactone hydrolase</fullName>
    </submittedName>
</protein>
<dbReference type="InterPro" id="IPR010520">
    <property type="entry name" value="FrsA-like"/>
</dbReference>
<dbReference type="InterPro" id="IPR050261">
    <property type="entry name" value="FrsA_esterase"/>
</dbReference>
<name>A0ABU0PUR2_STRAH</name>
<evidence type="ECO:0000313" key="4">
    <source>
        <dbReference type="Proteomes" id="UP001243364"/>
    </source>
</evidence>
<dbReference type="Gene3D" id="1.20.1440.110">
    <property type="entry name" value="acylaminoacyl peptidase"/>
    <property type="match status" value="1"/>
</dbReference>
<evidence type="ECO:0000313" key="3">
    <source>
        <dbReference type="EMBL" id="MDQ0681901.1"/>
    </source>
</evidence>
<dbReference type="SUPFAM" id="SSF53474">
    <property type="entry name" value="alpha/beta-Hydrolases"/>
    <property type="match status" value="1"/>
</dbReference>
<proteinExistence type="inferred from homology"/>
<keyword evidence="4" id="KW-1185">Reference proteome</keyword>
<dbReference type="PANTHER" id="PTHR22946:SF12">
    <property type="entry name" value="CONIDIAL PIGMENT BIOSYNTHESIS PROTEIN AYG1 (AFU_ORTHOLOGUE AFUA_2G17550)"/>
    <property type="match status" value="1"/>
</dbReference>
<dbReference type="GO" id="GO:0016787">
    <property type="term" value="F:hydrolase activity"/>
    <property type="evidence" value="ECO:0007669"/>
    <property type="project" value="UniProtKB-KW"/>
</dbReference>
<organism evidence="3 4">
    <name type="scientific">Streptomyces achromogenes</name>
    <dbReference type="NCBI Taxonomy" id="67255"/>
    <lineage>
        <taxon>Bacteria</taxon>
        <taxon>Bacillati</taxon>
        <taxon>Actinomycetota</taxon>
        <taxon>Actinomycetes</taxon>
        <taxon>Kitasatosporales</taxon>
        <taxon>Streptomycetaceae</taxon>
        <taxon>Streptomyces</taxon>
    </lineage>
</organism>
<accession>A0ABU0PUR2</accession>
<dbReference type="Gene3D" id="3.40.50.1820">
    <property type="entry name" value="alpha/beta hydrolase"/>
    <property type="match status" value="1"/>
</dbReference>
<dbReference type="InterPro" id="IPR029058">
    <property type="entry name" value="AB_hydrolase_fold"/>
</dbReference>
<evidence type="ECO:0000256" key="1">
    <source>
        <dbReference type="ARBA" id="ARBA00008645"/>
    </source>
</evidence>
<comment type="similarity">
    <text evidence="1">Belongs to the AB hydrolase superfamily.</text>
</comment>
<comment type="caution">
    <text evidence="3">The sequence shown here is derived from an EMBL/GenBank/DDBJ whole genome shotgun (WGS) entry which is preliminary data.</text>
</comment>
<dbReference type="PANTHER" id="PTHR22946">
    <property type="entry name" value="DIENELACTONE HYDROLASE DOMAIN-CONTAINING PROTEIN-RELATED"/>
    <property type="match status" value="1"/>
</dbReference>
<dbReference type="RefSeq" id="WP_307040172.1">
    <property type="nucleotide sequence ID" value="NZ_JAUSYA010000001.1"/>
</dbReference>
<gene>
    <name evidence="3" type="ORF">QFZ56_000864</name>
</gene>
<dbReference type="EMBL" id="JAUSYA010000001">
    <property type="protein sequence ID" value="MDQ0681901.1"/>
    <property type="molecule type" value="Genomic_DNA"/>
</dbReference>